<feature type="coiled-coil region" evidence="1">
    <location>
        <begin position="150"/>
        <end position="177"/>
    </location>
</feature>
<dbReference type="AlphaFoldDB" id="A0A1X1ZBY3"/>
<dbReference type="EMBL" id="LQPJ01000121">
    <property type="protein sequence ID" value="ORW20917.1"/>
    <property type="molecule type" value="Genomic_DNA"/>
</dbReference>
<name>A0A1X1ZBY3_9MYCO</name>
<sequence length="180" mass="20982">MSPFEPAGEVARWRTLYELLNERSIGDVLSYDTMAEALQLDPSKDRHTIQVAMRRAAKELELEDKHAVEAVKNVGYRIVEPEEHLRLARQQQRRSSRALVRGHSKVVNVDLSNVDPEIRNAFQVVASAFAMQMEFNRRTDVRQKQLETALEAVREKSTRTDEEVAELRERLERLEKRERD</sequence>
<dbReference type="Gene3D" id="1.10.10.10">
    <property type="entry name" value="Winged helix-like DNA-binding domain superfamily/Winged helix DNA-binding domain"/>
    <property type="match status" value="1"/>
</dbReference>
<protein>
    <submittedName>
        <fullName evidence="2">Uncharacterized protein</fullName>
    </submittedName>
</protein>
<dbReference type="OrthoDB" id="5188240at2"/>
<evidence type="ECO:0000256" key="1">
    <source>
        <dbReference type="SAM" id="Coils"/>
    </source>
</evidence>
<reference evidence="2 3" key="1">
    <citation type="submission" date="2016-01" db="EMBL/GenBank/DDBJ databases">
        <title>The new phylogeny of the genus Mycobacterium.</title>
        <authorList>
            <person name="Tarcisio F."/>
            <person name="Conor M."/>
            <person name="Antonella G."/>
            <person name="Elisabetta G."/>
            <person name="Giulia F.S."/>
            <person name="Sara T."/>
            <person name="Anna F."/>
            <person name="Clotilde B."/>
            <person name="Roberto B."/>
            <person name="Veronica D.S."/>
            <person name="Fabio R."/>
            <person name="Monica P."/>
            <person name="Olivier J."/>
            <person name="Enrico T."/>
            <person name="Nicola S."/>
        </authorList>
    </citation>
    <scope>NUCLEOTIDE SEQUENCE [LARGE SCALE GENOMIC DNA]</scope>
    <source>
        <strain evidence="2 3">DSM 44572</strain>
    </source>
</reference>
<accession>A0A1X1ZBY3</accession>
<keyword evidence="3" id="KW-1185">Reference proteome</keyword>
<comment type="caution">
    <text evidence="2">The sequence shown here is derived from an EMBL/GenBank/DDBJ whole genome shotgun (WGS) entry which is preliminary data.</text>
</comment>
<keyword evidence="1" id="KW-0175">Coiled coil</keyword>
<gene>
    <name evidence="2" type="ORF">AWC19_14225</name>
</gene>
<evidence type="ECO:0000313" key="2">
    <source>
        <dbReference type="EMBL" id="ORW20917.1"/>
    </source>
</evidence>
<organism evidence="2 3">
    <name type="scientific">Mycobacterium palustre</name>
    <dbReference type="NCBI Taxonomy" id="153971"/>
    <lineage>
        <taxon>Bacteria</taxon>
        <taxon>Bacillati</taxon>
        <taxon>Actinomycetota</taxon>
        <taxon>Actinomycetes</taxon>
        <taxon>Mycobacteriales</taxon>
        <taxon>Mycobacteriaceae</taxon>
        <taxon>Mycobacterium</taxon>
        <taxon>Mycobacterium simiae complex</taxon>
    </lineage>
</organism>
<dbReference type="InterPro" id="IPR036388">
    <property type="entry name" value="WH-like_DNA-bd_sf"/>
</dbReference>
<proteinExistence type="predicted"/>
<dbReference type="Proteomes" id="UP000193529">
    <property type="component" value="Unassembled WGS sequence"/>
</dbReference>
<dbReference type="RefSeq" id="WP_085079641.1">
    <property type="nucleotide sequence ID" value="NZ_JACKRZ010000129.1"/>
</dbReference>
<evidence type="ECO:0000313" key="3">
    <source>
        <dbReference type="Proteomes" id="UP000193529"/>
    </source>
</evidence>